<dbReference type="Pfam" id="PF01628">
    <property type="entry name" value="HrcA"/>
    <property type="match status" value="1"/>
</dbReference>
<proteinExistence type="inferred from homology"/>
<dbReference type="InterPro" id="IPR002571">
    <property type="entry name" value="HrcA"/>
</dbReference>
<keyword evidence="4 5" id="KW-0804">Transcription</keyword>
<keyword evidence="2 5" id="KW-0805">Transcription regulation</keyword>
<dbReference type="Gene3D" id="3.30.390.60">
    <property type="entry name" value="Heat-inducible transcription repressor hrca homolog, domain 3"/>
    <property type="match status" value="1"/>
</dbReference>
<dbReference type="Proteomes" id="UP000321820">
    <property type="component" value="Chromosome"/>
</dbReference>
<dbReference type="GO" id="GO:0003677">
    <property type="term" value="F:DNA binding"/>
    <property type="evidence" value="ECO:0007669"/>
    <property type="project" value="InterPro"/>
</dbReference>
<evidence type="ECO:0000313" key="7">
    <source>
        <dbReference type="EMBL" id="QEE31315.1"/>
    </source>
</evidence>
<feature type="domain" description="Heat-inducible transcription repressor HrcA C-terminal" evidence="6">
    <location>
        <begin position="115"/>
        <end position="336"/>
    </location>
</feature>
<keyword evidence="3 5" id="KW-0346">Stress response</keyword>
<dbReference type="PANTHER" id="PTHR34824">
    <property type="entry name" value="HEAT-INDUCIBLE TRANSCRIPTION REPRESSOR HRCA"/>
    <property type="match status" value="1"/>
</dbReference>
<dbReference type="AlphaFoldDB" id="A0A5B9EJR0"/>
<accession>A0A5B9EJR0</accession>
<evidence type="ECO:0000313" key="8">
    <source>
        <dbReference type="Proteomes" id="UP000321820"/>
    </source>
</evidence>
<gene>
    <name evidence="5 7" type="primary">hrcA</name>
    <name evidence="7" type="ORF">FTW19_12100</name>
</gene>
<evidence type="ECO:0000259" key="6">
    <source>
        <dbReference type="Pfam" id="PF01628"/>
    </source>
</evidence>
<sequence>MGQGVTANLSLRKLAVLTAIVEEYVSSGEPVSSQAVVRNAVGEISGLSSATIRNLMVDLSDDGLLEQPHTSAGRIPTASGFRVYVERIRSGQASLLEQSRVAIDQQLQGVGNTQNFLERTSRVLAALSSGVGIAFASARISDQLEHIYFSRLGSGRVMAVVVTRPGVVRDRMLTVSHDLTVSDLERAASYLNENFRGWTLDAIRGELGLRIESERSEYHQLLARVKELWGQALPSGETVVQTVYVDGVANLVASHADRDRLRAMMQALETKQRLIDLLNAYIDAQQKSVRVIFDLEEHAPGMEGLVLVAAPASVAGETRGALAVIGPQRMRYEQTMGAVSYVAHLFDRMLHTGGTTELP</sequence>
<dbReference type="InterPro" id="IPR029016">
    <property type="entry name" value="GAF-like_dom_sf"/>
</dbReference>
<name>A0A5B9EJR0_9BACT</name>
<dbReference type="EMBL" id="CP042806">
    <property type="protein sequence ID" value="QEE31315.1"/>
    <property type="molecule type" value="Genomic_DNA"/>
</dbReference>
<evidence type="ECO:0000256" key="3">
    <source>
        <dbReference type="ARBA" id="ARBA00023016"/>
    </source>
</evidence>
<dbReference type="NCBIfam" id="TIGR00331">
    <property type="entry name" value="hrcA"/>
    <property type="match status" value="1"/>
</dbReference>
<comment type="similarity">
    <text evidence="5">Belongs to the HrcA family.</text>
</comment>
<dbReference type="Gene3D" id="3.30.450.40">
    <property type="match status" value="1"/>
</dbReference>
<keyword evidence="1 5" id="KW-0678">Repressor</keyword>
<dbReference type="PANTHER" id="PTHR34824:SF1">
    <property type="entry name" value="HEAT-INDUCIBLE TRANSCRIPTION REPRESSOR HRCA"/>
    <property type="match status" value="1"/>
</dbReference>
<evidence type="ECO:0000256" key="5">
    <source>
        <dbReference type="HAMAP-Rule" id="MF_00081"/>
    </source>
</evidence>
<evidence type="ECO:0000256" key="4">
    <source>
        <dbReference type="ARBA" id="ARBA00023163"/>
    </source>
</evidence>
<comment type="function">
    <text evidence="5">Negative regulator of class I heat shock genes (grpE-dnaK-dnaJ and groELS operons). Prevents heat-shock induction of these operons.</text>
</comment>
<dbReference type="InterPro" id="IPR021153">
    <property type="entry name" value="HrcA_C"/>
</dbReference>
<dbReference type="InterPro" id="IPR036388">
    <property type="entry name" value="WH-like_DNA-bd_sf"/>
</dbReference>
<dbReference type="HAMAP" id="MF_00081">
    <property type="entry name" value="HrcA"/>
    <property type="match status" value="1"/>
</dbReference>
<dbReference type="SUPFAM" id="SSF46785">
    <property type="entry name" value="Winged helix' DNA-binding domain"/>
    <property type="match status" value="1"/>
</dbReference>
<dbReference type="GO" id="GO:0045892">
    <property type="term" value="P:negative regulation of DNA-templated transcription"/>
    <property type="evidence" value="ECO:0007669"/>
    <property type="project" value="UniProtKB-UniRule"/>
</dbReference>
<evidence type="ECO:0000256" key="1">
    <source>
        <dbReference type="ARBA" id="ARBA00022491"/>
    </source>
</evidence>
<dbReference type="PIRSF" id="PIRSF005485">
    <property type="entry name" value="HrcA"/>
    <property type="match status" value="1"/>
</dbReference>
<protein>
    <recommendedName>
        <fullName evidence="5">Heat-inducible transcription repressor HrcA</fullName>
    </recommendedName>
</protein>
<dbReference type="InterPro" id="IPR023120">
    <property type="entry name" value="WHTH_transcript_rep_HrcA_IDD"/>
</dbReference>
<organism evidence="7 8">
    <name type="scientific">Terriglobus albidus</name>
    <dbReference type="NCBI Taxonomy" id="1592106"/>
    <lineage>
        <taxon>Bacteria</taxon>
        <taxon>Pseudomonadati</taxon>
        <taxon>Acidobacteriota</taxon>
        <taxon>Terriglobia</taxon>
        <taxon>Terriglobales</taxon>
        <taxon>Acidobacteriaceae</taxon>
        <taxon>Terriglobus</taxon>
    </lineage>
</organism>
<keyword evidence="8" id="KW-1185">Reference proteome</keyword>
<dbReference type="SUPFAM" id="SSF55781">
    <property type="entry name" value="GAF domain-like"/>
    <property type="match status" value="1"/>
</dbReference>
<dbReference type="Gene3D" id="1.10.10.10">
    <property type="entry name" value="Winged helix-like DNA-binding domain superfamily/Winged helix DNA-binding domain"/>
    <property type="match status" value="1"/>
</dbReference>
<dbReference type="InterPro" id="IPR036390">
    <property type="entry name" value="WH_DNA-bd_sf"/>
</dbReference>
<dbReference type="KEGG" id="talb:FTW19_12100"/>
<reference evidence="7 8" key="1">
    <citation type="submission" date="2019-08" db="EMBL/GenBank/DDBJ databases">
        <title>Complete genome sequence of Terriglobus albidus strain ORNL.</title>
        <authorList>
            <person name="Podar M."/>
        </authorList>
    </citation>
    <scope>NUCLEOTIDE SEQUENCE [LARGE SCALE GENOMIC DNA]</scope>
    <source>
        <strain evidence="7 8">ORNL</strain>
    </source>
</reference>
<evidence type="ECO:0000256" key="2">
    <source>
        <dbReference type="ARBA" id="ARBA00023015"/>
    </source>
</evidence>
<dbReference type="OrthoDB" id="9783139at2"/>